<dbReference type="InterPro" id="IPR007167">
    <property type="entry name" value="Fe-transptr_FeoA-like"/>
</dbReference>
<dbReference type="InterPro" id="IPR052713">
    <property type="entry name" value="FeoA"/>
</dbReference>
<dbReference type="Gene3D" id="2.30.30.90">
    <property type="match status" value="1"/>
</dbReference>
<evidence type="ECO:0000256" key="1">
    <source>
        <dbReference type="ARBA" id="ARBA00023004"/>
    </source>
</evidence>
<proteinExistence type="predicted"/>
<keyword evidence="1" id="KW-0408">Iron</keyword>
<reference evidence="3" key="1">
    <citation type="journal article" date="2020" name="bioRxiv">
        <title>A rank-normalized archaeal taxonomy based on genome phylogeny resolves widespread incomplete and uneven classifications.</title>
        <authorList>
            <person name="Rinke C."/>
            <person name="Chuvochina M."/>
            <person name="Mussig A.J."/>
            <person name="Chaumeil P.-A."/>
            <person name="Waite D.W."/>
            <person name="Whitman W.B."/>
            <person name="Parks D.H."/>
            <person name="Hugenholtz P."/>
        </authorList>
    </citation>
    <scope>NUCLEOTIDE SEQUENCE</scope>
    <source>
        <strain evidence="3">UBA12518</strain>
    </source>
</reference>
<evidence type="ECO:0000313" key="4">
    <source>
        <dbReference type="Proteomes" id="UP000600363"/>
    </source>
</evidence>
<dbReference type="SUPFAM" id="SSF50037">
    <property type="entry name" value="C-terminal domain of transcriptional repressors"/>
    <property type="match status" value="1"/>
</dbReference>
<dbReference type="Pfam" id="PF04023">
    <property type="entry name" value="FeoA"/>
    <property type="match status" value="1"/>
</dbReference>
<dbReference type="Proteomes" id="UP000600363">
    <property type="component" value="Unassembled WGS sequence"/>
</dbReference>
<dbReference type="InterPro" id="IPR008988">
    <property type="entry name" value="Transcriptional_repressor_C"/>
</dbReference>
<dbReference type="EMBL" id="DUIH01000004">
    <property type="protein sequence ID" value="HIH69221.1"/>
    <property type="molecule type" value="Genomic_DNA"/>
</dbReference>
<dbReference type="InterPro" id="IPR038157">
    <property type="entry name" value="FeoA_core_dom"/>
</dbReference>
<dbReference type="AlphaFoldDB" id="A0A832RVR9"/>
<evidence type="ECO:0000259" key="2">
    <source>
        <dbReference type="SMART" id="SM00899"/>
    </source>
</evidence>
<feature type="domain" description="Ferrous iron transporter FeoA-like" evidence="2">
    <location>
        <begin position="3"/>
        <end position="75"/>
    </location>
</feature>
<name>A0A832RVR9_9EURY</name>
<dbReference type="GO" id="GO:0046914">
    <property type="term" value="F:transition metal ion binding"/>
    <property type="evidence" value="ECO:0007669"/>
    <property type="project" value="InterPro"/>
</dbReference>
<dbReference type="SMART" id="SM00899">
    <property type="entry name" value="FeoA"/>
    <property type="match status" value="1"/>
</dbReference>
<evidence type="ECO:0000313" key="3">
    <source>
        <dbReference type="EMBL" id="HIH69221.1"/>
    </source>
</evidence>
<comment type="caution">
    <text evidence="3">The sequence shown here is derived from an EMBL/GenBank/DDBJ whole genome shotgun (WGS) entry which is preliminary data.</text>
</comment>
<dbReference type="PANTHER" id="PTHR42954">
    <property type="entry name" value="FE(2+) TRANSPORT PROTEIN A"/>
    <property type="match status" value="1"/>
</dbReference>
<organism evidence="3 4">
    <name type="scientific">Methermicoccus shengliensis</name>
    <dbReference type="NCBI Taxonomy" id="660064"/>
    <lineage>
        <taxon>Archaea</taxon>
        <taxon>Methanobacteriati</taxon>
        <taxon>Methanobacteriota</taxon>
        <taxon>Stenosarchaea group</taxon>
        <taxon>Methanomicrobia</taxon>
        <taxon>Methanosarcinales</taxon>
        <taxon>Methermicoccaceae</taxon>
        <taxon>Methermicoccus</taxon>
    </lineage>
</organism>
<sequence>MEITLDELSAGQSGRITRLEGEPELRMRLMDMGLVRGTEVRVVRVAPLGDPVEFELRGYRLTLRGEDARCVWIDVGERL</sequence>
<protein>
    <submittedName>
        <fullName evidence="3">Ferrous iron transport protein A</fullName>
    </submittedName>
</protein>
<gene>
    <name evidence="3" type="ORF">HA299_01165</name>
</gene>
<accession>A0A832RVR9</accession>
<dbReference type="PANTHER" id="PTHR42954:SF2">
    <property type="entry name" value="FE(2+) TRANSPORT PROTEIN A"/>
    <property type="match status" value="1"/>
</dbReference>